<evidence type="ECO:0000313" key="5">
    <source>
        <dbReference type="EMBL" id="CCW35846.1"/>
    </source>
</evidence>
<dbReference type="AlphaFoldDB" id="S0EVM4"/>
<dbReference type="Proteomes" id="UP000014227">
    <property type="component" value="Chromosome I"/>
</dbReference>
<evidence type="ECO:0000259" key="4">
    <source>
        <dbReference type="PROSITE" id="PS50932"/>
    </source>
</evidence>
<dbReference type="PANTHER" id="PTHR30146:SF109">
    <property type="entry name" value="HTH-TYPE TRANSCRIPTIONAL REGULATOR GALS"/>
    <property type="match status" value="1"/>
</dbReference>
<evidence type="ECO:0000256" key="3">
    <source>
        <dbReference type="ARBA" id="ARBA00023163"/>
    </source>
</evidence>
<dbReference type="Pfam" id="PF13377">
    <property type="entry name" value="Peripla_BP_3"/>
    <property type="match status" value="1"/>
</dbReference>
<keyword evidence="3" id="KW-0804">Transcription</keyword>
<dbReference type="InterPro" id="IPR046335">
    <property type="entry name" value="LacI/GalR-like_sensor"/>
</dbReference>
<organism evidence="5 6">
    <name type="scientific">Chthonomonas calidirosea (strain DSM 23976 / ICMP 18418 / T49)</name>
    <dbReference type="NCBI Taxonomy" id="1303518"/>
    <lineage>
        <taxon>Bacteria</taxon>
        <taxon>Bacillati</taxon>
        <taxon>Armatimonadota</taxon>
        <taxon>Chthonomonadia</taxon>
        <taxon>Chthonomonadales</taxon>
        <taxon>Chthonomonadaceae</taxon>
        <taxon>Chthonomonas</taxon>
    </lineage>
</organism>
<gene>
    <name evidence="5" type="ORF">CCALI_02039</name>
</gene>
<dbReference type="STRING" id="454171.CP488_02050"/>
<evidence type="ECO:0000256" key="1">
    <source>
        <dbReference type="ARBA" id="ARBA00023015"/>
    </source>
</evidence>
<dbReference type="eggNOG" id="COG1609">
    <property type="taxonomic scope" value="Bacteria"/>
</dbReference>
<reference evidence="6" key="1">
    <citation type="submission" date="2013-03" db="EMBL/GenBank/DDBJ databases">
        <title>Genome sequence of Chthonomonas calidirosea, the first sequenced genome from the Armatimonadetes phylum (formally candidate division OP10).</title>
        <authorList>
            <person name="Lee K.C.Y."/>
            <person name="Morgan X.C."/>
            <person name="Dunfield P.F."/>
            <person name="Tamas I."/>
            <person name="Houghton K.M."/>
            <person name="Vyssotski M."/>
            <person name="Ryan J.L.J."/>
            <person name="Lagutin K."/>
            <person name="McDonald I.R."/>
            <person name="Stott M.B."/>
        </authorList>
    </citation>
    <scope>NUCLEOTIDE SEQUENCE [LARGE SCALE GENOMIC DNA]</scope>
    <source>
        <strain evidence="6">DSM 23976 / ICMP 18418 / T49</strain>
    </source>
</reference>
<dbReference type="Gene3D" id="1.10.260.40">
    <property type="entry name" value="lambda repressor-like DNA-binding domains"/>
    <property type="match status" value="1"/>
</dbReference>
<dbReference type="HOGENOM" id="CLU_037628_6_2_0"/>
<dbReference type="CDD" id="cd01392">
    <property type="entry name" value="HTH_LacI"/>
    <property type="match status" value="1"/>
</dbReference>
<keyword evidence="1" id="KW-0805">Transcription regulation</keyword>
<dbReference type="InParanoid" id="S0EVM4"/>
<dbReference type="GO" id="GO:0003700">
    <property type="term" value="F:DNA-binding transcription factor activity"/>
    <property type="evidence" value="ECO:0007669"/>
    <property type="project" value="TreeGrafter"/>
</dbReference>
<dbReference type="SMART" id="SM00354">
    <property type="entry name" value="HTH_LACI"/>
    <property type="match status" value="1"/>
</dbReference>
<accession>S0EVM4</accession>
<dbReference type="InterPro" id="IPR028082">
    <property type="entry name" value="Peripla_BP_I"/>
</dbReference>
<evidence type="ECO:0000313" key="6">
    <source>
        <dbReference type="Proteomes" id="UP000014227"/>
    </source>
</evidence>
<name>S0EVM4_CHTCT</name>
<dbReference type="OrthoDB" id="9788209at2"/>
<sequence>MEGENTNSLNSYSRTYTEQKVPGLTQLEIARLARVSQATVSRVLNNDPRVNEAARKRVLEVIRAHNYVPNARAQSLRSQHSGVIGLVVHRKPEELEQDPFFCPLIVSILRVSAERGYHLCVDTDRNVRSRRPIHEELLRSHRVDGLILVESRDYDERIERLVAEEAPFVLIGRYGRTENLLSVDNDNRAAGRMVTEKLISDGHRRIAYIGGPKGVNVSEDRLTGYLEALQANAVPFQAIEYGNFTAEGGRQAMKRLLSLPTPPDAVVAVDDVTAAAAMQVALENGLHVPEDIAFVGFNNSSFCSYLEPPLTSVSINISSLARTATEMLIDLIEGHAGRPQHCIVPCHIVLRGSTRQSVPTLKDFNRHVTQ</sequence>
<keyword evidence="2" id="KW-0238">DNA-binding</keyword>
<proteinExistence type="predicted"/>
<dbReference type="SUPFAM" id="SSF47413">
    <property type="entry name" value="lambda repressor-like DNA-binding domains"/>
    <property type="match status" value="1"/>
</dbReference>
<dbReference type="PATRIC" id="fig|1303518.3.peg.2104"/>
<keyword evidence="6" id="KW-1185">Reference proteome</keyword>
<dbReference type="InterPro" id="IPR010982">
    <property type="entry name" value="Lambda_DNA-bd_dom_sf"/>
</dbReference>
<dbReference type="KEGG" id="ccz:CCALI_02039"/>
<dbReference type="SUPFAM" id="SSF53822">
    <property type="entry name" value="Periplasmic binding protein-like I"/>
    <property type="match status" value="1"/>
</dbReference>
<dbReference type="GO" id="GO:0000976">
    <property type="term" value="F:transcription cis-regulatory region binding"/>
    <property type="evidence" value="ECO:0007669"/>
    <property type="project" value="TreeGrafter"/>
</dbReference>
<dbReference type="PANTHER" id="PTHR30146">
    <property type="entry name" value="LACI-RELATED TRANSCRIPTIONAL REPRESSOR"/>
    <property type="match status" value="1"/>
</dbReference>
<evidence type="ECO:0000256" key="2">
    <source>
        <dbReference type="ARBA" id="ARBA00023125"/>
    </source>
</evidence>
<protein>
    <submittedName>
        <fullName evidence="5">Transcriptional regulator, LacI family</fullName>
    </submittedName>
</protein>
<feature type="domain" description="HTH lacI-type" evidence="4">
    <location>
        <begin position="24"/>
        <end position="78"/>
    </location>
</feature>
<dbReference type="RefSeq" id="WP_016483370.1">
    <property type="nucleotide sequence ID" value="NC_021487.1"/>
</dbReference>
<dbReference type="Gene3D" id="3.40.50.2300">
    <property type="match status" value="2"/>
</dbReference>
<dbReference type="PROSITE" id="PS50932">
    <property type="entry name" value="HTH_LACI_2"/>
    <property type="match status" value="1"/>
</dbReference>
<dbReference type="Pfam" id="PF00356">
    <property type="entry name" value="LacI"/>
    <property type="match status" value="1"/>
</dbReference>
<dbReference type="EMBL" id="HF951689">
    <property type="protein sequence ID" value="CCW35846.1"/>
    <property type="molecule type" value="Genomic_DNA"/>
</dbReference>
<dbReference type="InterPro" id="IPR000843">
    <property type="entry name" value="HTH_LacI"/>
</dbReference>